<dbReference type="SUPFAM" id="SSF48452">
    <property type="entry name" value="TPR-like"/>
    <property type="match status" value="1"/>
</dbReference>
<dbReference type="Pfam" id="PF13424">
    <property type="entry name" value="TPR_12"/>
    <property type="match status" value="1"/>
</dbReference>
<evidence type="ECO:0000313" key="1">
    <source>
        <dbReference type="EMBL" id="KAK0751841.1"/>
    </source>
</evidence>
<sequence>MTEQFLMHIGPGHLETMGLLLTSSAILKHQRRYFQASARLDQLLLLYEQSFGPYSYQASHALADHAAIKTEMGNFEDAKALITEAMDRADKIRDVAGCAEGKIRCLVNLSTLCEAKGEVAQMHQHLALALSIGKEHLDEAHWMIRHVGALIAAAPAVPQPLATIWSENSSLVSFSSDFSCILTPESDSSGFIVSPV</sequence>
<reference evidence="1" key="1">
    <citation type="submission" date="2023-06" db="EMBL/GenBank/DDBJ databases">
        <title>Genome-scale phylogeny and comparative genomics of the fungal order Sordariales.</title>
        <authorList>
            <consortium name="Lawrence Berkeley National Laboratory"/>
            <person name="Hensen N."/>
            <person name="Bonometti L."/>
            <person name="Westerberg I."/>
            <person name="Brannstrom I.O."/>
            <person name="Guillou S."/>
            <person name="Cros-Aarteil S."/>
            <person name="Calhoun S."/>
            <person name="Haridas S."/>
            <person name="Kuo A."/>
            <person name="Mondo S."/>
            <person name="Pangilinan J."/>
            <person name="Riley R."/>
            <person name="LaButti K."/>
            <person name="Andreopoulos B."/>
            <person name="Lipzen A."/>
            <person name="Chen C."/>
            <person name="Yanf M."/>
            <person name="Daum C."/>
            <person name="Ng V."/>
            <person name="Clum A."/>
            <person name="Steindorff A."/>
            <person name="Ohm R."/>
            <person name="Martin F."/>
            <person name="Silar P."/>
            <person name="Natvig D."/>
            <person name="Lalanne C."/>
            <person name="Gautier V."/>
            <person name="Ament-velasquez S.L."/>
            <person name="Kruys A."/>
            <person name="Hutchinson M.I."/>
            <person name="Powell A.J."/>
            <person name="Barry K."/>
            <person name="Miller A.N."/>
            <person name="Grigoriev I.V."/>
            <person name="Debuchy R."/>
            <person name="Gladieux P."/>
            <person name="Thoren M.H."/>
            <person name="Johannesson H."/>
        </authorList>
    </citation>
    <scope>NUCLEOTIDE SEQUENCE</scope>
    <source>
        <strain evidence="1">SMH3187-1</strain>
    </source>
</reference>
<dbReference type="EMBL" id="JAUKUD010000002">
    <property type="protein sequence ID" value="KAK0751841.1"/>
    <property type="molecule type" value="Genomic_DNA"/>
</dbReference>
<dbReference type="InterPro" id="IPR011990">
    <property type="entry name" value="TPR-like_helical_dom_sf"/>
</dbReference>
<evidence type="ECO:0008006" key="3">
    <source>
        <dbReference type="Google" id="ProtNLM"/>
    </source>
</evidence>
<gene>
    <name evidence="1" type="ORF">B0T18DRAFT_78410</name>
</gene>
<dbReference type="Proteomes" id="UP001172155">
    <property type="component" value="Unassembled WGS sequence"/>
</dbReference>
<accession>A0AA40F694</accession>
<proteinExistence type="predicted"/>
<name>A0AA40F694_9PEZI</name>
<dbReference type="AlphaFoldDB" id="A0AA40F694"/>
<comment type="caution">
    <text evidence="1">The sequence shown here is derived from an EMBL/GenBank/DDBJ whole genome shotgun (WGS) entry which is preliminary data.</text>
</comment>
<protein>
    <recommendedName>
        <fullName evidence="3">MalT-like TPR region domain-containing protein</fullName>
    </recommendedName>
</protein>
<dbReference type="Gene3D" id="1.25.40.10">
    <property type="entry name" value="Tetratricopeptide repeat domain"/>
    <property type="match status" value="1"/>
</dbReference>
<keyword evidence="2" id="KW-1185">Reference proteome</keyword>
<organism evidence="1 2">
    <name type="scientific">Schizothecium vesticola</name>
    <dbReference type="NCBI Taxonomy" id="314040"/>
    <lineage>
        <taxon>Eukaryota</taxon>
        <taxon>Fungi</taxon>
        <taxon>Dikarya</taxon>
        <taxon>Ascomycota</taxon>
        <taxon>Pezizomycotina</taxon>
        <taxon>Sordariomycetes</taxon>
        <taxon>Sordariomycetidae</taxon>
        <taxon>Sordariales</taxon>
        <taxon>Schizotheciaceae</taxon>
        <taxon>Schizothecium</taxon>
    </lineage>
</organism>
<evidence type="ECO:0000313" key="2">
    <source>
        <dbReference type="Proteomes" id="UP001172155"/>
    </source>
</evidence>